<dbReference type="AlphaFoldDB" id="A0A078KWN1"/>
<evidence type="ECO:0000313" key="2">
    <source>
        <dbReference type="EMBL" id="CDZ76159.1"/>
    </source>
</evidence>
<accession>A0A078KWN1</accession>
<evidence type="ECO:0000313" key="3">
    <source>
        <dbReference type="Proteomes" id="UP000044071"/>
    </source>
</evidence>
<sequence>MTKFAKESLVEMIHPSSQVNPYDALVSDGSSLLESEEHLDSLSSHEKTALLTKLILNCPRENLTTFVNLKGKLTSTSEEAFKSHCQETLVLLNNLFGEEPHLHLGRNFNFDLIHAYPNLVAAVFDGKDSYFLSNLRNSPRSSHSAICATLSILAKSPNRELFGPIYTQFRVHAEEMQEQSRLNPAEVPSSLLAPPNAQSSSSHGEDQPRISHDTLSFS</sequence>
<feature type="compositionally biased region" description="Basic and acidic residues" evidence="1">
    <location>
        <begin position="203"/>
        <end position="212"/>
    </location>
</feature>
<reference evidence="2 3" key="1">
    <citation type="submission" date="2014-06" db="EMBL/GenBank/DDBJ databases">
        <authorList>
            <person name="Urmite Genomes Urmite Genomes"/>
        </authorList>
    </citation>
    <scope>NUCLEOTIDE SEQUENCE [LARGE SCALE GENOMIC DNA]</scope>
</reference>
<dbReference type="RefSeq" id="WP_043872754.1">
    <property type="nucleotide sequence ID" value="NZ_CCVW01000001.1"/>
</dbReference>
<name>A0A078KWN1_9GAMM</name>
<gene>
    <name evidence="2" type="ORF">BN59_00425</name>
</gene>
<dbReference type="Proteomes" id="UP000044071">
    <property type="component" value="Unassembled WGS sequence"/>
</dbReference>
<evidence type="ECO:0000256" key="1">
    <source>
        <dbReference type="SAM" id="MobiDB-lite"/>
    </source>
</evidence>
<feature type="region of interest" description="Disordered" evidence="1">
    <location>
        <begin position="177"/>
        <end position="218"/>
    </location>
</feature>
<proteinExistence type="predicted"/>
<dbReference type="EMBL" id="CCSB01000001">
    <property type="protein sequence ID" value="CDZ76159.1"/>
    <property type="molecule type" value="Genomic_DNA"/>
</dbReference>
<organism evidence="2 3">
    <name type="scientific">Legionella massiliensis</name>
    <dbReference type="NCBI Taxonomy" id="1034943"/>
    <lineage>
        <taxon>Bacteria</taxon>
        <taxon>Pseudomonadati</taxon>
        <taxon>Pseudomonadota</taxon>
        <taxon>Gammaproteobacteria</taxon>
        <taxon>Legionellales</taxon>
        <taxon>Legionellaceae</taxon>
        <taxon>Legionella</taxon>
    </lineage>
</organism>
<keyword evidence="3" id="KW-1185">Reference proteome</keyword>
<protein>
    <submittedName>
        <fullName evidence="2">Uncharacterized protein</fullName>
    </submittedName>
</protein>